<organism evidence="1">
    <name type="scientific">uncultured Sphingomonas sp</name>
    <dbReference type="NCBI Taxonomy" id="158754"/>
    <lineage>
        <taxon>Bacteria</taxon>
        <taxon>Pseudomonadati</taxon>
        <taxon>Pseudomonadota</taxon>
        <taxon>Alphaproteobacteria</taxon>
        <taxon>Sphingomonadales</taxon>
        <taxon>Sphingomonadaceae</taxon>
        <taxon>Sphingomonas</taxon>
        <taxon>environmental samples</taxon>
    </lineage>
</organism>
<dbReference type="Pfam" id="PF08002">
    <property type="entry name" value="DUF1697"/>
    <property type="match status" value="1"/>
</dbReference>
<dbReference type="InterPro" id="IPR012545">
    <property type="entry name" value="DUF1697"/>
</dbReference>
<sequence>MTAYVALLRAVNVSGTGKLPMSELKRMGEECGFISVQTFIASGNLLFTSDLAEAAVRERIAQAVEGFFKKPVAVFVRSAADMAELAAGNPFTDDKPSRVMAHVIDKPPTSAMLAEARDLNGERLALGHRAIYISYGDGIGSTRLKLPAVKLGTARNMNSVIKLAALLSAAE</sequence>
<dbReference type="SUPFAM" id="SSF160379">
    <property type="entry name" value="SP0830-like"/>
    <property type="match status" value="1"/>
</dbReference>
<dbReference type="AlphaFoldDB" id="A0A6J4TSV6"/>
<dbReference type="PANTHER" id="PTHR36439:SF1">
    <property type="entry name" value="DUF1697 DOMAIN-CONTAINING PROTEIN"/>
    <property type="match status" value="1"/>
</dbReference>
<accession>A0A6J4TSV6</accession>
<evidence type="ECO:0000313" key="1">
    <source>
        <dbReference type="EMBL" id="CAA9530719.1"/>
    </source>
</evidence>
<dbReference type="Gene3D" id="3.30.70.1280">
    <property type="entry name" value="SP0830-like domains"/>
    <property type="match status" value="1"/>
</dbReference>
<reference evidence="1" key="1">
    <citation type="submission" date="2020-02" db="EMBL/GenBank/DDBJ databases">
        <authorList>
            <person name="Meier V. D."/>
        </authorList>
    </citation>
    <scope>NUCLEOTIDE SEQUENCE</scope>
    <source>
        <strain evidence="1">AVDCRST_MAG62</strain>
    </source>
</reference>
<name>A0A6J4TSV6_9SPHN</name>
<dbReference type="PANTHER" id="PTHR36439">
    <property type="entry name" value="BLL4334 PROTEIN"/>
    <property type="match status" value="1"/>
</dbReference>
<dbReference type="PIRSF" id="PIRSF008502">
    <property type="entry name" value="UCP008502"/>
    <property type="match status" value="1"/>
</dbReference>
<gene>
    <name evidence="1" type="ORF">AVDCRST_MAG62-1848</name>
</gene>
<proteinExistence type="predicted"/>
<protein>
    <recommendedName>
        <fullName evidence="2">DUF1697 domain-containing protein</fullName>
    </recommendedName>
</protein>
<evidence type="ECO:0008006" key="2">
    <source>
        <dbReference type="Google" id="ProtNLM"/>
    </source>
</evidence>
<dbReference type="EMBL" id="CADCWB010000232">
    <property type="protein sequence ID" value="CAA9530719.1"/>
    <property type="molecule type" value="Genomic_DNA"/>
</dbReference>